<dbReference type="PANTHER" id="PTHR11540:SF16">
    <property type="entry name" value="MALATE DEHYDROGENASE, MITOCHONDRIAL"/>
    <property type="match status" value="1"/>
</dbReference>
<keyword evidence="5" id="KW-0520">NAD</keyword>
<keyword evidence="3" id="KW-0816">Tricarboxylic acid cycle</keyword>
<dbReference type="AlphaFoldDB" id="A0A8S4RAF7"/>
<keyword evidence="4" id="KW-0560">Oxidoreductase</keyword>
<dbReference type="Gene3D" id="3.90.110.10">
    <property type="entry name" value="Lactate dehydrogenase/glycoside hydrolase, family 4, C-terminal"/>
    <property type="match status" value="1"/>
</dbReference>
<dbReference type="Pfam" id="PF02866">
    <property type="entry name" value="Ldh_1_C"/>
    <property type="match status" value="1"/>
</dbReference>
<reference evidence="8" key="1">
    <citation type="submission" date="2022-03" db="EMBL/GenBank/DDBJ databases">
        <authorList>
            <person name="Lindestad O."/>
        </authorList>
    </citation>
    <scope>NUCLEOTIDE SEQUENCE</scope>
</reference>
<evidence type="ECO:0000259" key="6">
    <source>
        <dbReference type="Pfam" id="PF00056"/>
    </source>
</evidence>
<evidence type="ECO:0000259" key="7">
    <source>
        <dbReference type="Pfam" id="PF02866"/>
    </source>
</evidence>
<dbReference type="InterPro" id="IPR001236">
    <property type="entry name" value="Lactate/malate_DH_N"/>
</dbReference>
<dbReference type="GO" id="GO:0030060">
    <property type="term" value="F:L-malate dehydrogenase (NAD+) activity"/>
    <property type="evidence" value="ECO:0007669"/>
    <property type="project" value="UniProtKB-EC"/>
</dbReference>
<comment type="caution">
    <text evidence="8">The sequence shown here is derived from an EMBL/GenBank/DDBJ whole genome shotgun (WGS) entry which is preliminary data.</text>
</comment>
<dbReference type="GO" id="GO:0005739">
    <property type="term" value="C:mitochondrion"/>
    <property type="evidence" value="ECO:0007669"/>
    <property type="project" value="TreeGrafter"/>
</dbReference>
<gene>
    <name evidence="8" type="primary">jg14345</name>
    <name evidence="8" type="ORF">PAEG_LOCUS10096</name>
</gene>
<evidence type="ECO:0000313" key="9">
    <source>
        <dbReference type="Proteomes" id="UP000838756"/>
    </source>
</evidence>
<dbReference type="InterPro" id="IPR015955">
    <property type="entry name" value="Lactate_DH/Glyco_Ohase_4_C"/>
</dbReference>
<evidence type="ECO:0000313" key="8">
    <source>
        <dbReference type="EMBL" id="CAH2231623.1"/>
    </source>
</evidence>
<dbReference type="SUPFAM" id="SSF51735">
    <property type="entry name" value="NAD(P)-binding Rossmann-fold domains"/>
    <property type="match status" value="1"/>
</dbReference>
<dbReference type="Pfam" id="PF00056">
    <property type="entry name" value="Ldh_1_N"/>
    <property type="match status" value="1"/>
</dbReference>
<dbReference type="Proteomes" id="UP000838756">
    <property type="component" value="Unassembled WGS sequence"/>
</dbReference>
<dbReference type="PANTHER" id="PTHR11540">
    <property type="entry name" value="MALATE AND LACTATE DEHYDROGENASE"/>
    <property type="match status" value="1"/>
</dbReference>
<evidence type="ECO:0000256" key="3">
    <source>
        <dbReference type="ARBA" id="ARBA00022532"/>
    </source>
</evidence>
<dbReference type="SUPFAM" id="SSF56327">
    <property type="entry name" value="LDH C-terminal domain-like"/>
    <property type="match status" value="1"/>
</dbReference>
<feature type="domain" description="Lactate/malate dehydrogenase C-terminal" evidence="7">
    <location>
        <begin position="377"/>
        <end position="502"/>
    </location>
</feature>
<dbReference type="OrthoDB" id="4069699at2759"/>
<proteinExistence type="predicted"/>
<dbReference type="InterPro" id="IPR036291">
    <property type="entry name" value="NAD(P)-bd_dom_sf"/>
</dbReference>
<evidence type="ECO:0000256" key="5">
    <source>
        <dbReference type="ARBA" id="ARBA00023027"/>
    </source>
</evidence>
<dbReference type="Gene3D" id="3.40.50.720">
    <property type="entry name" value="NAD(P)-binding Rossmann-like Domain"/>
    <property type="match status" value="1"/>
</dbReference>
<dbReference type="EC" id="1.1.1.37" evidence="1"/>
<protein>
    <recommendedName>
        <fullName evidence="2">Malate dehydrogenase, mitochondrial</fullName>
        <ecNumber evidence="1">1.1.1.37</ecNumber>
    </recommendedName>
</protein>
<dbReference type="GO" id="GO:0006099">
    <property type="term" value="P:tricarboxylic acid cycle"/>
    <property type="evidence" value="ECO:0007669"/>
    <property type="project" value="UniProtKB-KW"/>
</dbReference>
<feature type="domain" description="Lactate/malate dehydrogenase N-terminal" evidence="6">
    <location>
        <begin position="190"/>
        <end position="342"/>
    </location>
</feature>
<evidence type="ECO:0000256" key="2">
    <source>
        <dbReference type="ARBA" id="ARBA00016075"/>
    </source>
</evidence>
<dbReference type="InterPro" id="IPR022383">
    <property type="entry name" value="Lactate/malate_DH_C"/>
</dbReference>
<dbReference type="EMBL" id="CAKXAJ010024844">
    <property type="protein sequence ID" value="CAH2231623.1"/>
    <property type="molecule type" value="Genomic_DNA"/>
</dbReference>
<name>A0A8S4RAF7_9NEOP</name>
<evidence type="ECO:0000256" key="1">
    <source>
        <dbReference type="ARBA" id="ARBA00012995"/>
    </source>
</evidence>
<organism evidence="8 9">
    <name type="scientific">Pararge aegeria aegeria</name>
    <dbReference type="NCBI Taxonomy" id="348720"/>
    <lineage>
        <taxon>Eukaryota</taxon>
        <taxon>Metazoa</taxon>
        <taxon>Ecdysozoa</taxon>
        <taxon>Arthropoda</taxon>
        <taxon>Hexapoda</taxon>
        <taxon>Insecta</taxon>
        <taxon>Pterygota</taxon>
        <taxon>Neoptera</taxon>
        <taxon>Endopterygota</taxon>
        <taxon>Lepidoptera</taxon>
        <taxon>Glossata</taxon>
        <taxon>Ditrysia</taxon>
        <taxon>Papilionoidea</taxon>
        <taxon>Nymphalidae</taxon>
        <taxon>Satyrinae</taxon>
        <taxon>Satyrini</taxon>
        <taxon>Parargina</taxon>
        <taxon>Pararge</taxon>
    </lineage>
</organism>
<evidence type="ECO:0000256" key="4">
    <source>
        <dbReference type="ARBA" id="ARBA00023002"/>
    </source>
</evidence>
<accession>A0A8S4RAF7</accession>
<sequence length="547" mass="60908">MPQRASSSSSLMRPFVVLALPGMYLLYKYNQYRQQQMETARRRVTERELMHLNTKIILGNNAVNSKKYSKQPRDNIFSSSRILVNSTINYRGYAKKQSNECRKACADMPPSVDSVCGEPCEGKFKKLKKQGILHKIKLKIVEGGTNFGTPFRRVQFKEKECKEVVVPEPKALVDPVPKPTTLSPPRPAVQVTVLGADTSLGQYVALLLKQCPCIKKLRLYEAKDTSRSECNRDLCQVVHDLQHIDTNCLVEAFSCASCELQRCLQNSDIVLLLDSGSVSMDMPIENRFNFQAPIVKAYADAIAKECPNAFIIVCTTPIECMVPLIAETLKETGWYNPRKLLGSLAVPEMRASTLAARALCLEPYYVHVPCVCGTEGPTLVPLFSKALQYFDFSEHNAEMLTQTIRSAASAVARADGNCIRAAELSEAHAVAGLVTKVAWALLCKDVPRVSGFVETDPAQVVSPARFIANAVEITGSGIIKSLGLPKMSDLEVRQVDDALNKLYFTQNMVNDWYCKYCSSTEKLDAFQTKFFNSRARQRFEDCAYAAI</sequence>
<keyword evidence="9" id="KW-1185">Reference proteome</keyword>